<evidence type="ECO:0000256" key="1">
    <source>
        <dbReference type="SAM" id="MobiDB-lite"/>
    </source>
</evidence>
<dbReference type="Proteomes" id="UP001500897">
    <property type="component" value="Unassembled WGS sequence"/>
</dbReference>
<organism evidence="2 3">
    <name type="scientific">Kitasatospora saccharophila</name>
    <dbReference type="NCBI Taxonomy" id="407973"/>
    <lineage>
        <taxon>Bacteria</taxon>
        <taxon>Bacillati</taxon>
        <taxon>Actinomycetota</taxon>
        <taxon>Actinomycetes</taxon>
        <taxon>Kitasatosporales</taxon>
        <taxon>Streptomycetaceae</taxon>
        <taxon>Kitasatospora</taxon>
    </lineage>
</organism>
<feature type="compositionally biased region" description="Basic residues" evidence="1">
    <location>
        <begin position="37"/>
        <end position="48"/>
    </location>
</feature>
<gene>
    <name evidence="2" type="ORF">GCM10009759_62090</name>
</gene>
<keyword evidence="3" id="KW-1185">Reference proteome</keyword>
<dbReference type="EMBL" id="BAAANS010000054">
    <property type="protein sequence ID" value="GAA2116462.1"/>
    <property type="molecule type" value="Genomic_DNA"/>
</dbReference>
<feature type="region of interest" description="Disordered" evidence="1">
    <location>
        <begin position="67"/>
        <end position="98"/>
    </location>
</feature>
<reference evidence="3" key="1">
    <citation type="journal article" date="2019" name="Int. J. Syst. Evol. Microbiol.">
        <title>The Global Catalogue of Microorganisms (GCM) 10K type strain sequencing project: providing services to taxonomists for standard genome sequencing and annotation.</title>
        <authorList>
            <consortium name="The Broad Institute Genomics Platform"/>
            <consortium name="The Broad Institute Genome Sequencing Center for Infectious Disease"/>
            <person name="Wu L."/>
            <person name="Ma J."/>
        </authorList>
    </citation>
    <scope>NUCLEOTIDE SEQUENCE [LARGE SCALE GENOMIC DNA]</scope>
    <source>
        <strain evidence="3">JCM 14559</strain>
    </source>
</reference>
<comment type="caution">
    <text evidence="2">The sequence shown here is derived from an EMBL/GenBank/DDBJ whole genome shotgun (WGS) entry which is preliminary data.</text>
</comment>
<evidence type="ECO:0000313" key="3">
    <source>
        <dbReference type="Proteomes" id="UP001500897"/>
    </source>
</evidence>
<evidence type="ECO:0000313" key="2">
    <source>
        <dbReference type="EMBL" id="GAA2116462.1"/>
    </source>
</evidence>
<accession>A0ABN2XUN5</accession>
<protein>
    <submittedName>
        <fullName evidence="2">Uncharacterized protein</fullName>
    </submittedName>
</protein>
<sequence length="98" mass="10914">MALLARPKPAEFIHRLRSLRSGQRGGLAEPFGPEGRTKRRTPRIRGPTGRHLKQLCREADPFDSQMDGASQCTHADAPPETLKYRATRQNVSPADILV</sequence>
<name>A0ABN2XUN5_9ACTN</name>
<proteinExistence type="predicted"/>
<feature type="region of interest" description="Disordered" evidence="1">
    <location>
        <begin position="21"/>
        <end position="48"/>
    </location>
</feature>